<gene>
    <name evidence="1" type="ORF">ETSY2_01140</name>
</gene>
<keyword evidence="2" id="KW-1185">Reference proteome</keyword>
<dbReference type="Proteomes" id="UP000019140">
    <property type="component" value="Unassembled WGS sequence"/>
</dbReference>
<evidence type="ECO:0000313" key="1">
    <source>
        <dbReference type="EMBL" id="ETX09148.1"/>
    </source>
</evidence>
<protein>
    <submittedName>
        <fullName evidence="1">Uncharacterized protein</fullName>
    </submittedName>
</protein>
<dbReference type="AlphaFoldDB" id="W4MG15"/>
<proteinExistence type="predicted"/>
<accession>W4MG15</accession>
<evidence type="ECO:0000313" key="2">
    <source>
        <dbReference type="Proteomes" id="UP000019140"/>
    </source>
</evidence>
<name>W4MG15_9BACT</name>
<comment type="caution">
    <text evidence="1">The sequence shown here is derived from an EMBL/GenBank/DDBJ whole genome shotgun (WGS) entry which is preliminary data.</text>
</comment>
<reference evidence="1 2" key="1">
    <citation type="journal article" date="2014" name="Nature">
        <title>An environmental bacterial taxon with a large and distinct metabolic repertoire.</title>
        <authorList>
            <person name="Wilson M.C."/>
            <person name="Mori T."/>
            <person name="Ruckert C."/>
            <person name="Uria A.R."/>
            <person name="Helf M.J."/>
            <person name="Takada K."/>
            <person name="Gernert C."/>
            <person name="Steffens U.A."/>
            <person name="Heycke N."/>
            <person name="Schmitt S."/>
            <person name="Rinke C."/>
            <person name="Helfrich E.J."/>
            <person name="Brachmann A.O."/>
            <person name="Gurgui C."/>
            <person name="Wakimoto T."/>
            <person name="Kracht M."/>
            <person name="Crusemann M."/>
            <person name="Hentschel U."/>
            <person name="Abe I."/>
            <person name="Matsunaga S."/>
            <person name="Kalinowski J."/>
            <person name="Takeyama H."/>
            <person name="Piel J."/>
        </authorList>
    </citation>
    <scope>NUCLEOTIDE SEQUENCE [LARGE SCALE GENOMIC DNA]</scope>
    <source>
        <strain evidence="2">TSY2</strain>
    </source>
</reference>
<dbReference type="HOGENOM" id="CLU_2951679_0_0_7"/>
<organism evidence="1 2">
    <name type="scientific">Candidatus Entotheonella gemina</name>
    <dbReference type="NCBI Taxonomy" id="1429439"/>
    <lineage>
        <taxon>Bacteria</taxon>
        <taxon>Pseudomonadati</taxon>
        <taxon>Nitrospinota/Tectimicrobiota group</taxon>
        <taxon>Candidatus Tectimicrobiota</taxon>
        <taxon>Candidatus Entotheonellia</taxon>
        <taxon>Candidatus Entotheonellales</taxon>
        <taxon>Candidatus Entotheonellaceae</taxon>
        <taxon>Candidatus Entotheonella</taxon>
    </lineage>
</organism>
<sequence>MQAAQSPIGITTDWLSHRQQTECSVARWGIAVFFRLYYIDLTGMVRLLPRMGPMRQQTR</sequence>
<dbReference type="EMBL" id="AZHX01000042">
    <property type="protein sequence ID" value="ETX09148.1"/>
    <property type="molecule type" value="Genomic_DNA"/>
</dbReference>